<feature type="compositionally biased region" description="Basic and acidic residues" evidence="1">
    <location>
        <begin position="1"/>
        <end position="10"/>
    </location>
</feature>
<feature type="region of interest" description="Disordered" evidence="1">
    <location>
        <begin position="64"/>
        <end position="103"/>
    </location>
</feature>
<gene>
    <name evidence="2" type="ORF">MARPO_0168s0024</name>
</gene>
<evidence type="ECO:0000313" key="2">
    <source>
        <dbReference type="EMBL" id="PTQ28300.1"/>
    </source>
</evidence>
<feature type="compositionally biased region" description="Pro residues" evidence="1">
    <location>
        <begin position="74"/>
        <end position="84"/>
    </location>
</feature>
<name>A0A2R6W354_MARPO</name>
<evidence type="ECO:0000313" key="3">
    <source>
        <dbReference type="Proteomes" id="UP000244005"/>
    </source>
</evidence>
<organism evidence="2 3">
    <name type="scientific">Marchantia polymorpha</name>
    <name type="common">Common liverwort</name>
    <name type="synonym">Marchantia aquatica</name>
    <dbReference type="NCBI Taxonomy" id="3197"/>
    <lineage>
        <taxon>Eukaryota</taxon>
        <taxon>Viridiplantae</taxon>
        <taxon>Streptophyta</taxon>
        <taxon>Embryophyta</taxon>
        <taxon>Marchantiophyta</taxon>
        <taxon>Marchantiopsida</taxon>
        <taxon>Marchantiidae</taxon>
        <taxon>Marchantiales</taxon>
        <taxon>Marchantiaceae</taxon>
        <taxon>Marchantia</taxon>
    </lineage>
</organism>
<sequence length="154" mass="17133">MERGETREPAKQLTPEGSTTLDKVSDVTKFVALDFQPPPSMWWAFHRPIHVALPFEDRRLVTVVDSHPSHRPRPPGPRPDPTRPCPEAGHAPGTELEQSGRDVRAEARRLHACTRSGRTHAIMAVRNAVGKGSQLIKCDTLFVPARFGETSQFV</sequence>
<keyword evidence="3" id="KW-1185">Reference proteome</keyword>
<dbReference type="Gramene" id="Mp2g25090.1">
    <property type="protein sequence ID" value="Mp2g25090.1.cds1"/>
    <property type="gene ID" value="Mp2g25090"/>
</dbReference>
<evidence type="ECO:0000256" key="1">
    <source>
        <dbReference type="SAM" id="MobiDB-lite"/>
    </source>
</evidence>
<accession>A0A2R6W354</accession>
<reference evidence="3" key="1">
    <citation type="journal article" date="2017" name="Cell">
        <title>Insights into land plant evolution garnered from the Marchantia polymorpha genome.</title>
        <authorList>
            <person name="Bowman J.L."/>
            <person name="Kohchi T."/>
            <person name="Yamato K.T."/>
            <person name="Jenkins J."/>
            <person name="Shu S."/>
            <person name="Ishizaki K."/>
            <person name="Yamaoka S."/>
            <person name="Nishihama R."/>
            <person name="Nakamura Y."/>
            <person name="Berger F."/>
            <person name="Adam C."/>
            <person name="Aki S.S."/>
            <person name="Althoff F."/>
            <person name="Araki T."/>
            <person name="Arteaga-Vazquez M.A."/>
            <person name="Balasubrmanian S."/>
            <person name="Barry K."/>
            <person name="Bauer D."/>
            <person name="Boehm C.R."/>
            <person name="Briginshaw L."/>
            <person name="Caballero-Perez J."/>
            <person name="Catarino B."/>
            <person name="Chen F."/>
            <person name="Chiyoda S."/>
            <person name="Chovatia M."/>
            <person name="Davies K.M."/>
            <person name="Delmans M."/>
            <person name="Demura T."/>
            <person name="Dierschke T."/>
            <person name="Dolan L."/>
            <person name="Dorantes-Acosta A.E."/>
            <person name="Eklund D.M."/>
            <person name="Florent S.N."/>
            <person name="Flores-Sandoval E."/>
            <person name="Fujiyama A."/>
            <person name="Fukuzawa H."/>
            <person name="Galik B."/>
            <person name="Grimanelli D."/>
            <person name="Grimwood J."/>
            <person name="Grossniklaus U."/>
            <person name="Hamada T."/>
            <person name="Haseloff J."/>
            <person name="Hetherington A.J."/>
            <person name="Higo A."/>
            <person name="Hirakawa Y."/>
            <person name="Hundley H.N."/>
            <person name="Ikeda Y."/>
            <person name="Inoue K."/>
            <person name="Inoue S.I."/>
            <person name="Ishida S."/>
            <person name="Jia Q."/>
            <person name="Kakita M."/>
            <person name="Kanazawa T."/>
            <person name="Kawai Y."/>
            <person name="Kawashima T."/>
            <person name="Kennedy M."/>
            <person name="Kinose K."/>
            <person name="Kinoshita T."/>
            <person name="Kohara Y."/>
            <person name="Koide E."/>
            <person name="Komatsu K."/>
            <person name="Kopischke S."/>
            <person name="Kubo M."/>
            <person name="Kyozuka J."/>
            <person name="Lagercrantz U."/>
            <person name="Lin S.S."/>
            <person name="Lindquist E."/>
            <person name="Lipzen A.M."/>
            <person name="Lu C.W."/>
            <person name="De Luna E."/>
            <person name="Martienssen R.A."/>
            <person name="Minamino N."/>
            <person name="Mizutani M."/>
            <person name="Mizutani M."/>
            <person name="Mochizuki N."/>
            <person name="Monte I."/>
            <person name="Mosher R."/>
            <person name="Nagasaki H."/>
            <person name="Nakagami H."/>
            <person name="Naramoto S."/>
            <person name="Nishitani K."/>
            <person name="Ohtani M."/>
            <person name="Okamoto T."/>
            <person name="Okumura M."/>
            <person name="Phillips J."/>
            <person name="Pollak B."/>
            <person name="Reinders A."/>
            <person name="Rovekamp M."/>
            <person name="Sano R."/>
            <person name="Sawa S."/>
            <person name="Schmid M.W."/>
            <person name="Shirakawa M."/>
            <person name="Solano R."/>
            <person name="Spunde A."/>
            <person name="Suetsugu N."/>
            <person name="Sugano S."/>
            <person name="Sugiyama A."/>
            <person name="Sun R."/>
            <person name="Suzuki Y."/>
            <person name="Takenaka M."/>
            <person name="Takezawa D."/>
            <person name="Tomogane H."/>
            <person name="Tsuzuki M."/>
            <person name="Ueda T."/>
            <person name="Umeda M."/>
            <person name="Ward J.M."/>
            <person name="Watanabe Y."/>
            <person name="Yazaki K."/>
            <person name="Yokoyama R."/>
            <person name="Yoshitake Y."/>
            <person name="Yotsui I."/>
            <person name="Zachgo S."/>
            <person name="Schmutz J."/>
        </authorList>
    </citation>
    <scope>NUCLEOTIDE SEQUENCE [LARGE SCALE GENOMIC DNA]</scope>
    <source>
        <strain evidence="3">Tak-1</strain>
    </source>
</reference>
<dbReference type="AlphaFoldDB" id="A0A2R6W354"/>
<dbReference type="EMBL" id="KZ772838">
    <property type="protein sequence ID" value="PTQ28300.1"/>
    <property type="molecule type" value="Genomic_DNA"/>
</dbReference>
<dbReference type="Proteomes" id="UP000244005">
    <property type="component" value="Unassembled WGS sequence"/>
</dbReference>
<proteinExistence type="predicted"/>
<protein>
    <submittedName>
        <fullName evidence="2">Uncharacterized protein</fullName>
    </submittedName>
</protein>
<feature type="region of interest" description="Disordered" evidence="1">
    <location>
        <begin position="1"/>
        <end position="20"/>
    </location>
</feature>